<dbReference type="PANTHER" id="PTHR43173">
    <property type="entry name" value="ABC1 FAMILY PROTEIN"/>
    <property type="match status" value="1"/>
</dbReference>
<sequence length="285" mass="32493">MSFEEGDQILMVDKIVEMGLDPRDVSRIISRTFADQIFKHGFLHCDPHGGNVLVRRHPERPNKPQVVLLDHGLYKELGYRFRIDYAHLWHGLMTRNESEVQSSAVGLGADVNSFRLLAAMLTLKSWNQIVGVDEEESKLAFDRLEMKHGTDNSEELRRYVEQYFPEISELLSSMPRELLLVMKTNDNLRSIDRALGAPLNTLTITAETICRVLEEERLSNLEPGDWMSTLQARSRTLNMHIRIFAFQLLVAYSRLVRTLSSLFSQQKDTSDATINSSGPLTSTAD</sequence>
<dbReference type="EMBL" id="HBHW01015015">
    <property type="protein sequence ID" value="CAE0043610.1"/>
    <property type="molecule type" value="Transcribed_RNA"/>
</dbReference>
<proteinExistence type="predicted"/>
<evidence type="ECO:0000313" key="4">
    <source>
        <dbReference type="EMBL" id="CAE0043613.1"/>
    </source>
</evidence>
<gene>
    <name evidence="2" type="ORF">RMAR00112_LOCUS11583</name>
    <name evidence="3" type="ORF">RMAR00112_LOCUS11584</name>
    <name evidence="4" type="ORF">RMAR00112_LOCUS11586</name>
    <name evidence="5" type="ORF">RMAR00112_LOCUS11598</name>
    <name evidence="6" type="ORF">RMAR00112_LOCUS11603</name>
    <name evidence="7" type="ORF">RMAR00112_LOCUS11608</name>
</gene>
<name>A0A7S2ZL32_9RHOD</name>
<accession>A0A7S2ZL32</accession>
<dbReference type="EMBL" id="HBHW01015026">
    <property type="protein sequence ID" value="CAE0043611.1"/>
    <property type="molecule type" value="Transcribed_RNA"/>
</dbReference>
<feature type="domain" description="ABC1 atypical kinase-like" evidence="1">
    <location>
        <begin position="2"/>
        <end position="102"/>
    </location>
</feature>
<evidence type="ECO:0000259" key="1">
    <source>
        <dbReference type="Pfam" id="PF03109"/>
    </source>
</evidence>
<dbReference type="AlphaFoldDB" id="A0A7S2ZL32"/>
<dbReference type="GO" id="GO:0055088">
    <property type="term" value="P:lipid homeostasis"/>
    <property type="evidence" value="ECO:0007669"/>
    <property type="project" value="TreeGrafter"/>
</dbReference>
<evidence type="ECO:0000313" key="5">
    <source>
        <dbReference type="EMBL" id="CAE0043625.1"/>
    </source>
</evidence>
<dbReference type="Pfam" id="PF03109">
    <property type="entry name" value="ABC1"/>
    <property type="match status" value="1"/>
</dbReference>
<dbReference type="InterPro" id="IPR004147">
    <property type="entry name" value="ABC1_dom"/>
</dbReference>
<evidence type="ECO:0000313" key="3">
    <source>
        <dbReference type="EMBL" id="CAE0043611.1"/>
    </source>
</evidence>
<evidence type="ECO:0000313" key="7">
    <source>
        <dbReference type="EMBL" id="CAE0043635.1"/>
    </source>
</evidence>
<dbReference type="GO" id="GO:0005743">
    <property type="term" value="C:mitochondrial inner membrane"/>
    <property type="evidence" value="ECO:0007669"/>
    <property type="project" value="TreeGrafter"/>
</dbReference>
<protein>
    <recommendedName>
        <fullName evidence="1">ABC1 atypical kinase-like domain-containing protein</fullName>
    </recommendedName>
</protein>
<evidence type="ECO:0000313" key="2">
    <source>
        <dbReference type="EMBL" id="CAE0043610.1"/>
    </source>
</evidence>
<dbReference type="PANTHER" id="PTHR43173:SF19">
    <property type="entry name" value="AARF DOMAIN-CONTAINING PROTEIN KINASE 1"/>
    <property type="match status" value="1"/>
</dbReference>
<evidence type="ECO:0000313" key="6">
    <source>
        <dbReference type="EMBL" id="CAE0043630.1"/>
    </source>
</evidence>
<dbReference type="EMBL" id="HBHW01015103">
    <property type="protein sequence ID" value="CAE0043635.1"/>
    <property type="molecule type" value="Transcribed_RNA"/>
</dbReference>
<dbReference type="EMBL" id="HBHW01015081">
    <property type="protein sequence ID" value="CAE0043630.1"/>
    <property type="molecule type" value="Transcribed_RNA"/>
</dbReference>
<reference evidence="5" key="1">
    <citation type="submission" date="2021-01" db="EMBL/GenBank/DDBJ databases">
        <authorList>
            <person name="Corre E."/>
            <person name="Pelletier E."/>
            <person name="Niang G."/>
            <person name="Scheremetjew M."/>
            <person name="Finn R."/>
            <person name="Kale V."/>
            <person name="Holt S."/>
            <person name="Cochrane G."/>
            <person name="Meng A."/>
            <person name="Brown T."/>
            <person name="Cohen L."/>
        </authorList>
    </citation>
    <scope>NUCLEOTIDE SEQUENCE</scope>
    <source>
        <strain evidence="5">CCMP 769</strain>
    </source>
</reference>
<dbReference type="EMBL" id="HBHW01015070">
    <property type="protein sequence ID" value="CAE0043625.1"/>
    <property type="molecule type" value="Transcribed_RNA"/>
</dbReference>
<dbReference type="InterPro" id="IPR051130">
    <property type="entry name" value="Mito_struct-func_regulator"/>
</dbReference>
<dbReference type="EMBL" id="HBHW01015037">
    <property type="protein sequence ID" value="CAE0043613.1"/>
    <property type="molecule type" value="Transcribed_RNA"/>
</dbReference>
<organism evidence="5">
    <name type="scientific">Rhodosorus marinus</name>
    <dbReference type="NCBI Taxonomy" id="101924"/>
    <lineage>
        <taxon>Eukaryota</taxon>
        <taxon>Rhodophyta</taxon>
        <taxon>Stylonematophyceae</taxon>
        <taxon>Stylonematales</taxon>
        <taxon>Stylonemataceae</taxon>
        <taxon>Rhodosorus</taxon>
    </lineage>
</organism>
<dbReference type="GO" id="GO:0007005">
    <property type="term" value="P:mitochondrion organization"/>
    <property type="evidence" value="ECO:0007669"/>
    <property type="project" value="TreeGrafter"/>
</dbReference>